<organism evidence="1 2">
    <name type="scientific">Scutellospora calospora</name>
    <dbReference type="NCBI Taxonomy" id="85575"/>
    <lineage>
        <taxon>Eukaryota</taxon>
        <taxon>Fungi</taxon>
        <taxon>Fungi incertae sedis</taxon>
        <taxon>Mucoromycota</taxon>
        <taxon>Glomeromycotina</taxon>
        <taxon>Glomeromycetes</taxon>
        <taxon>Diversisporales</taxon>
        <taxon>Gigasporaceae</taxon>
        <taxon>Scutellospora</taxon>
    </lineage>
</organism>
<proteinExistence type="predicted"/>
<gene>
    <name evidence="1" type="ORF">SCALOS_LOCUS1461</name>
</gene>
<sequence length="377" mass="44665">MPRLPRKAERKVLQENKTDNTRIEEKQSANENADTQFSKGPKYNTIEQSDLVYSEYDRSSITPQMNYQSTIQSQIDLDNDDDPFGFEEAEKKVKEFRKSNHGSEKNHLEDYDEEAQNRRELKEVMDGVLIQDVYESNLNADQSEIEQSILHSIYDDVQTDTDGIDYLAMEAGNKIQGQTHKRENEERHSENEERHSENEERHSENEERHSENEERHSENEERHSENEERHSENEERHSENEERHVKNSSSSSQSRKKRSNRRSRKSRNEIAVETKKDIMKTNELQALLPRRRRVKYDPKGKKVKNSDTSENDDFENKEDKYKNDGSPKRKKHKPDQKEKPNKKHDENIDEVAIRRLHCGCKRVILYVDSNWNPKVSD</sequence>
<reference evidence="1" key="1">
    <citation type="submission" date="2021-06" db="EMBL/GenBank/DDBJ databases">
        <authorList>
            <person name="Kallberg Y."/>
            <person name="Tangrot J."/>
            <person name="Rosling A."/>
        </authorList>
    </citation>
    <scope>NUCLEOTIDE SEQUENCE</scope>
    <source>
        <strain evidence="1">AU212A</strain>
    </source>
</reference>
<dbReference type="Proteomes" id="UP000789860">
    <property type="component" value="Unassembled WGS sequence"/>
</dbReference>
<accession>A0ACA9K909</accession>
<protein>
    <submittedName>
        <fullName evidence="1">4911_t:CDS:1</fullName>
    </submittedName>
</protein>
<comment type="caution">
    <text evidence="1">The sequence shown here is derived from an EMBL/GenBank/DDBJ whole genome shotgun (WGS) entry which is preliminary data.</text>
</comment>
<name>A0ACA9K909_9GLOM</name>
<evidence type="ECO:0000313" key="1">
    <source>
        <dbReference type="EMBL" id="CAG8457371.1"/>
    </source>
</evidence>
<keyword evidence="2" id="KW-1185">Reference proteome</keyword>
<evidence type="ECO:0000313" key="2">
    <source>
        <dbReference type="Proteomes" id="UP000789860"/>
    </source>
</evidence>
<dbReference type="EMBL" id="CAJVPM010001007">
    <property type="protein sequence ID" value="CAG8457371.1"/>
    <property type="molecule type" value="Genomic_DNA"/>
</dbReference>